<feature type="signal peptide" evidence="1">
    <location>
        <begin position="1"/>
        <end position="19"/>
    </location>
</feature>
<reference evidence="2 3" key="1">
    <citation type="submission" date="2016-02" db="EMBL/GenBank/DDBJ databases">
        <title>Draft genome sequence of Aeromonas trota strain 1999lcr isolated from cerebrospinal fluid (CSF).</title>
        <authorList>
            <person name="Dallagassa C.B."/>
            <person name="Prediger K.C."/>
            <person name="Weiss V.A."/>
            <person name="Assis F.E."/>
            <person name="Baura V."/>
            <person name="Cruz L.M."/>
            <person name="Souza E.M."/>
            <person name="Pedrosa F.O."/>
            <person name="Fadel-Picheth C.M."/>
        </authorList>
    </citation>
    <scope>NUCLEOTIDE SEQUENCE [LARGE SCALE GENOMIC DNA]</scope>
    <source>
        <strain evidence="2 3">1999lcr</strain>
    </source>
</reference>
<accession>A0A175VMK4</accession>
<dbReference type="InterPro" id="IPR018642">
    <property type="entry name" value="DUF2066"/>
</dbReference>
<evidence type="ECO:0000313" key="2">
    <source>
        <dbReference type="EMBL" id="KXU82006.1"/>
    </source>
</evidence>
<evidence type="ECO:0000256" key="1">
    <source>
        <dbReference type="SAM" id="SignalP"/>
    </source>
</evidence>
<proteinExistence type="predicted"/>
<dbReference type="OrthoDB" id="6195299at2"/>
<keyword evidence="1" id="KW-0732">Signal</keyword>
<sequence length="339" mass="36453">MFKRAITALCCGLSFMASAAQVTDLYQGKAPTSGDMTAAQSQALGEVLVKVTGKRDILNQPAVAKALAAPGDYVKSYGYQSLDSVKYLKAEFKSDKVNRLVADSQYALLGPVRPQVAIWLVVDQGERRLLADQSADGWARALREQAQTLGLPVSIPLMDLDDNMAVSATDVWGRFADPILKASQRYGAEMVVLGKLTPEGEKWNIDWGLYGPKAGGEVAELTRGNGAGSQAEVAQGFADTLAGWLVKNYGARVSGPASSQSLVVSGLSDVDSMIAVQKMLQGMANVSKVEIGKLEGDQVTFNFTLLGDQAELARMFQLESRLHRVDDNGSALRYQWSQP</sequence>
<evidence type="ECO:0000313" key="3">
    <source>
        <dbReference type="Proteomes" id="UP000078435"/>
    </source>
</evidence>
<name>A0A175VMK4_AEREN</name>
<dbReference type="RefSeq" id="WP_026456136.1">
    <property type="nucleotide sequence ID" value="NZ_JMGO02000002.1"/>
</dbReference>
<dbReference type="STRING" id="29489.VL01_02450"/>
<gene>
    <name evidence="2" type="ORF">LCR_07015</name>
</gene>
<feature type="chain" id="PRO_5008043087" description="DUF2066 domain-containing protein" evidence="1">
    <location>
        <begin position="20"/>
        <end position="339"/>
    </location>
</feature>
<organism evidence="2 3">
    <name type="scientific">Aeromonas enteropelogenes</name>
    <name type="common">Aeromonas trota</name>
    <dbReference type="NCBI Taxonomy" id="29489"/>
    <lineage>
        <taxon>Bacteria</taxon>
        <taxon>Pseudomonadati</taxon>
        <taxon>Pseudomonadota</taxon>
        <taxon>Gammaproteobacteria</taxon>
        <taxon>Aeromonadales</taxon>
        <taxon>Aeromonadaceae</taxon>
        <taxon>Aeromonas</taxon>
    </lineage>
</organism>
<dbReference type="AlphaFoldDB" id="A0A175VMK4"/>
<dbReference type="Pfam" id="PF09839">
    <property type="entry name" value="DUF2066"/>
    <property type="match status" value="1"/>
</dbReference>
<protein>
    <recommendedName>
        <fullName evidence="4">DUF2066 domain-containing protein</fullName>
    </recommendedName>
</protein>
<comment type="caution">
    <text evidence="2">The sequence shown here is derived from an EMBL/GenBank/DDBJ whole genome shotgun (WGS) entry which is preliminary data.</text>
</comment>
<dbReference type="Proteomes" id="UP000078435">
    <property type="component" value="Unassembled WGS sequence"/>
</dbReference>
<evidence type="ECO:0008006" key="4">
    <source>
        <dbReference type="Google" id="ProtNLM"/>
    </source>
</evidence>
<dbReference type="EMBL" id="JMGO02000002">
    <property type="protein sequence ID" value="KXU82006.1"/>
    <property type="molecule type" value="Genomic_DNA"/>
</dbReference>